<evidence type="ECO:0000313" key="1">
    <source>
        <dbReference type="EMBL" id="MDP1519605.1"/>
    </source>
</evidence>
<accession>A0AAW8B204</accession>
<sequence length="179" mass="20317">MKKAISLVVFLSCLSQLCYGVTEEERKANWDKLREIKSQTTLVLHPQKGEITRGPNIVEPGDDLSSHFSEVYLLRIIDPQDNEFYKIHITALHRGDQWMNYTLAARKTGSGLKLLALSREERTDSEGNTMREEQLELAISFLDLANNIGGRGLDILLLGETRQEIHISSLYLLAMMQSI</sequence>
<reference evidence="1" key="2">
    <citation type="submission" date="2023-08" db="EMBL/GenBank/DDBJ databases">
        <authorList>
            <person name="Luo J."/>
        </authorList>
    </citation>
    <scope>NUCLEOTIDE SEQUENCE</scope>
    <source>
        <strain evidence="1">DSM 25064</strain>
    </source>
</reference>
<protein>
    <submittedName>
        <fullName evidence="1">Uncharacterized protein</fullName>
    </submittedName>
</protein>
<gene>
    <name evidence="1" type="ORF">Q8A57_01310</name>
</gene>
<dbReference type="AlphaFoldDB" id="A0AAW8B204"/>
<keyword evidence="2" id="KW-1185">Reference proteome</keyword>
<proteinExistence type="predicted"/>
<evidence type="ECO:0000313" key="2">
    <source>
        <dbReference type="Proteomes" id="UP001178354"/>
    </source>
</evidence>
<comment type="caution">
    <text evidence="1">The sequence shown here is derived from an EMBL/GenBank/DDBJ whole genome shotgun (WGS) entry which is preliminary data.</text>
</comment>
<dbReference type="EMBL" id="JAUUUU010000001">
    <property type="protein sequence ID" value="MDP1519605.1"/>
    <property type="molecule type" value="Genomic_DNA"/>
</dbReference>
<reference evidence="1" key="1">
    <citation type="journal article" date="2010" name="Int. J. Syst. Evol. Microbiol.">
        <title>Porticoccus litoralis gen. nov., sp. nov., a gammaproteobacterium isolated from the Yellow Sea.</title>
        <authorList>
            <person name="Oh H.M."/>
            <person name="Kim H."/>
            <person name="Kim K.M."/>
            <person name="Min G.S."/>
            <person name="Cho J.C."/>
        </authorList>
    </citation>
    <scope>NUCLEOTIDE SEQUENCE</scope>
    <source>
        <strain evidence="1">DSM 25064</strain>
    </source>
</reference>
<organism evidence="1 2">
    <name type="scientific">Porticoccus litoralis</name>
    <dbReference type="NCBI Taxonomy" id="434086"/>
    <lineage>
        <taxon>Bacteria</taxon>
        <taxon>Pseudomonadati</taxon>
        <taxon>Pseudomonadota</taxon>
        <taxon>Gammaproteobacteria</taxon>
        <taxon>Cellvibrionales</taxon>
        <taxon>Porticoccaceae</taxon>
        <taxon>Porticoccus</taxon>
    </lineage>
</organism>
<dbReference type="Proteomes" id="UP001178354">
    <property type="component" value="Unassembled WGS sequence"/>
</dbReference>
<dbReference type="RefSeq" id="WP_305169118.1">
    <property type="nucleotide sequence ID" value="NZ_JAUUUU010000001.1"/>
</dbReference>
<name>A0AAW8B204_9GAMM</name>